<feature type="transmembrane region" description="Helical" evidence="1">
    <location>
        <begin position="105"/>
        <end position="121"/>
    </location>
</feature>
<evidence type="ECO:0000313" key="3">
    <source>
        <dbReference type="Proteomes" id="UP000439752"/>
    </source>
</evidence>
<evidence type="ECO:0000313" key="2">
    <source>
        <dbReference type="EMBL" id="VWX35951.1"/>
    </source>
</evidence>
<dbReference type="RefSeq" id="WP_159173402.1">
    <property type="nucleotide sequence ID" value="NZ_LR732312.1"/>
</dbReference>
<sequence>MGVELFDGIGWTVISLIASPILWLAILVSVVIGIRRVRRERNLFRSKSRDQRTDIFETLLPGLLVGIVLSAISLSLQVTVSPVFIVAFTALAAVTLVIGIVRFNLPLWPLSVLALIGWFVTDDRVDGIKEVDATTLLLLASLTLLAELALVAWRGQKQLSPSLVLSKRGRFIGGLSANKLWLIPLLVIVPGSSLEEWFPRFAFPEYVPLVLFFPLGFSFLFTGKLPAELMRPLIRGRVITLLLAVLLTLGAYVTNREEWLFGLPLLLVLHITLHQRVKRLNRSETPIFLNGKRGVVILGTFPGLPASEMGLVPGEAIYKVNGDFVDSETSFYEAIQKHKPYLRLEVMNHNGDVRFAQRAFYEQDHHELGIMFVSEPGNRRTKIRTLQ</sequence>
<keyword evidence="1" id="KW-0472">Membrane</keyword>
<accession>A0A653IA78</accession>
<feature type="transmembrane region" description="Helical" evidence="1">
    <location>
        <begin position="80"/>
        <end position="98"/>
    </location>
</feature>
<feature type="transmembrane region" description="Helical" evidence="1">
    <location>
        <begin position="234"/>
        <end position="253"/>
    </location>
</feature>
<organism evidence="2 3">
    <name type="scientific">Exiguobacterium oxidotolerans</name>
    <dbReference type="NCBI Taxonomy" id="223958"/>
    <lineage>
        <taxon>Bacteria</taxon>
        <taxon>Bacillati</taxon>
        <taxon>Bacillota</taxon>
        <taxon>Bacilli</taxon>
        <taxon>Bacillales</taxon>
        <taxon>Bacillales Family XII. Incertae Sedis</taxon>
        <taxon>Exiguobacterium</taxon>
    </lineage>
</organism>
<dbReference type="SUPFAM" id="SSF50156">
    <property type="entry name" value="PDZ domain-like"/>
    <property type="match status" value="1"/>
</dbReference>
<keyword evidence="1" id="KW-0812">Transmembrane</keyword>
<keyword evidence="3" id="KW-1185">Reference proteome</keyword>
<feature type="transmembrane region" description="Helical" evidence="1">
    <location>
        <begin position="133"/>
        <end position="153"/>
    </location>
</feature>
<reference evidence="2 3" key="1">
    <citation type="submission" date="2019-10" db="EMBL/GenBank/DDBJ databases">
        <authorList>
            <person name="Karimi E."/>
        </authorList>
    </citation>
    <scope>NUCLEOTIDE SEQUENCE [LARGE SCALE GENOMIC DNA]</scope>
    <source>
        <strain evidence="2">Exiguobacterium sp. 9Y</strain>
    </source>
</reference>
<feature type="transmembrane region" description="Helical" evidence="1">
    <location>
        <begin position="12"/>
        <end position="34"/>
    </location>
</feature>
<name>A0A653IA78_9BACL</name>
<feature type="transmembrane region" description="Helical" evidence="1">
    <location>
        <begin position="206"/>
        <end position="222"/>
    </location>
</feature>
<dbReference type="EMBL" id="CABWKQ010000020">
    <property type="protein sequence ID" value="VWX35951.1"/>
    <property type="molecule type" value="Genomic_DNA"/>
</dbReference>
<feature type="transmembrane region" description="Helical" evidence="1">
    <location>
        <begin position="55"/>
        <end position="74"/>
    </location>
</feature>
<feature type="transmembrane region" description="Helical" evidence="1">
    <location>
        <begin position="174"/>
        <end position="194"/>
    </location>
</feature>
<protein>
    <submittedName>
        <fullName evidence="2">PDZ domain-containing protein</fullName>
    </submittedName>
</protein>
<dbReference type="AlphaFoldDB" id="A0A653IA78"/>
<gene>
    <name evidence="2" type="ORF">EXIGUO9Y_270060</name>
</gene>
<evidence type="ECO:0000256" key="1">
    <source>
        <dbReference type="SAM" id="Phobius"/>
    </source>
</evidence>
<dbReference type="InterPro" id="IPR036034">
    <property type="entry name" value="PDZ_sf"/>
</dbReference>
<dbReference type="Proteomes" id="UP000439752">
    <property type="component" value="Unassembled WGS sequence"/>
</dbReference>
<proteinExistence type="predicted"/>
<dbReference type="Gene3D" id="2.30.42.10">
    <property type="match status" value="1"/>
</dbReference>
<keyword evidence="1" id="KW-1133">Transmembrane helix</keyword>